<dbReference type="AlphaFoldDB" id="A0A1H0CDE5"/>
<feature type="domain" description="Thiol:disulfide interchange protein DsbD N-terminal" evidence="2">
    <location>
        <begin position="37"/>
        <end position="146"/>
    </location>
</feature>
<dbReference type="InterPro" id="IPR028250">
    <property type="entry name" value="DsbDN"/>
</dbReference>
<evidence type="ECO:0000259" key="2">
    <source>
        <dbReference type="Pfam" id="PF11412"/>
    </source>
</evidence>
<evidence type="ECO:0000313" key="4">
    <source>
        <dbReference type="Proteomes" id="UP000324252"/>
    </source>
</evidence>
<reference evidence="3 4" key="1">
    <citation type="submission" date="2016-11" db="EMBL/GenBank/DDBJ databases">
        <authorList>
            <person name="Varghese N."/>
            <person name="Submissions S."/>
        </authorList>
    </citation>
    <scope>NUCLEOTIDE SEQUENCE [LARGE SCALE GENOMIC DNA]</scope>
    <source>
        <strain evidence="3 4">DSM 29620</strain>
    </source>
</reference>
<feature type="chain" id="PRO_5015064458" evidence="1">
    <location>
        <begin position="20"/>
        <end position="272"/>
    </location>
</feature>
<dbReference type="Proteomes" id="UP000324252">
    <property type="component" value="Unassembled WGS sequence"/>
</dbReference>
<keyword evidence="4" id="KW-1185">Reference proteome</keyword>
<dbReference type="EMBL" id="FQZZ01000001">
    <property type="protein sequence ID" value="SHJ45792.1"/>
    <property type="molecule type" value="Genomic_DNA"/>
</dbReference>
<keyword evidence="1" id="KW-0732">Signal</keyword>
<proteinExistence type="predicted"/>
<evidence type="ECO:0000256" key="1">
    <source>
        <dbReference type="SAM" id="SignalP"/>
    </source>
</evidence>
<gene>
    <name evidence="3" type="ORF">SAMN05444142_101318</name>
</gene>
<dbReference type="Pfam" id="PF11412">
    <property type="entry name" value="DsbD_N"/>
    <property type="match status" value="1"/>
</dbReference>
<dbReference type="OrthoDB" id="9811036at2"/>
<dbReference type="RefSeq" id="WP_149786775.1">
    <property type="nucleotide sequence ID" value="NZ_FNIO01000001.1"/>
</dbReference>
<sequence length="272" mass="29042">MKNPTALFAALAAISMALAAPAPARANPYSELVRVELLPGWRRVDGEHIAALHLTLAEGWKTYWRAPGDAGIPPLFDWSQSRNLRAAMPVWPTPVVFSQNGMRSIGYKHDLVLPLRVTPDRAGREIRLDARLQIGICNDICVPVDLTVTGALPDGGRPDPRIVSALADIPVPAAEAGVRVTGCTLSPTPDGLRLTARVAMPQAGRAEALVIETADPEVWVAEPRLSRESGTLVAETELMHIDGGAFALDRSGLRLTVLGRGQAVDIRGCPAP</sequence>
<protein>
    <submittedName>
        <fullName evidence="3">Thiol-disulfide interchange protein, contains DsbC and DsbD domains</fullName>
    </submittedName>
</protein>
<name>A0A1H0CDE5_9RHOB</name>
<evidence type="ECO:0000313" key="3">
    <source>
        <dbReference type="EMBL" id="SHJ45792.1"/>
    </source>
</evidence>
<accession>A0A1H0CDE5</accession>
<organism evidence="3 4">
    <name type="scientific">Lutimaribacter pacificus</name>
    <dbReference type="NCBI Taxonomy" id="391948"/>
    <lineage>
        <taxon>Bacteria</taxon>
        <taxon>Pseudomonadati</taxon>
        <taxon>Pseudomonadota</taxon>
        <taxon>Alphaproteobacteria</taxon>
        <taxon>Rhodobacterales</taxon>
        <taxon>Roseobacteraceae</taxon>
        <taxon>Lutimaribacter</taxon>
    </lineage>
</organism>
<feature type="signal peptide" evidence="1">
    <location>
        <begin position="1"/>
        <end position="19"/>
    </location>
</feature>